<evidence type="ECO:0000256" key="2">
    <source>
        <dbReference type="PIRSR" id="PIRSR015753-2"/>
    </source>
</evidence>
<evidence type="ECO:0000256" key="1">
    <source>
        <dbReference type="PIRSR" id="PIRSR015753-1"/>
    </source>
</evidence>
<organism evidence="5 6">
    <name type="scientific">Exidia glandulosa HHB12029</name>
    <dbReference type="NCBI Taxonomy" id="1314781"/>
    <lineage>
        <taxon>Eukaryota</taxon>
        <taxon>Fungi</taxon>
        <taxon>Dikarya</taxon>
        <taxon>Basidiomycota</taxon>
        <taxon>Agaricomycotina</taxon>
        <taxon>Agaricomycetes</taxon>
        <taxon>Auriculariales</taxon>
        <taxon>Exidiaceae</taxon>
        <taxon>Exidia</taxon>
    </lineage>
</organism>
<dbReference type="SUPFAM" id="SSF47616">
    <property type="entry name" value="GST C-terminal domain-like"/>
    <property type="match status" value="1"/>
</dbReference>
<feature type="domain" description="GST C-terminal" evidence="4">
    <location>
        <begin position="169"/>
        <end position="315"/>
    </location>
</feature>
<dbReference type="AlphaFoldDB" id="A0A165FYD7"/>
<dbReference type="InParanoid" id="A0A165FYD7"/>
<feature type="binding site" evidence="2">
    <location>
        <begin position="124"/>
        <end position="127"/>
    </location>
    <ligand>
        <name>glutathione</name>
        <dbReference type="ChEBI" id="CHEBI:57925"/>
    </ligand>
</feature>
<feature type="binding site" evidence="2">
    <location>
        <begin position="142"/>
        <end position="143"/>
    </location>
    <ligand>
        <name>glutathione</name>
        <dbReference type="ChEBI" id="CHEBI:57925"/>
    </ligand>
</feature>
<dbReference type="PANTHER" id="PTHR32419:SF6">
    <property type="entry name" value="GLUTATHIONE S-TRANSFERASE OMEGA-LIKE 1-RELATED"/>
    <property type="match status" value="1"/>
</dbReference>
<dbReference type="Gene3D" id="3.40.30.10">
    <property type="entry name" value="Glutaredoxin"/>
    <property type="match status" value="1"/>
</dbReference>
<feature type="site" description="Lowers pKa of active site Cys" evidence="3">
    <location>
        <position position="252"/>
    </location>
</feature>
<dbReference type="InterPro" id="IPR004045">
    <property type="entry name" value="Glutathione_S-Trfase_N"/>
</dbReference>
<feature type="active site" description="Nucleophile" evidence="1">
    <location>
        <position position="58"/>
    </location>
</feature>
<gene>
    <name evidence="5" type="ORF">EXIGLDRAFT_721119</name>
</gene>
<dbReference type="PROSITE" id="PS50405">
    <property type="entry name" value="GST_CTER"/>
    <property type="match status" value="1"/>
</dbReference>
<dbReference type="InterPro" id="IPR010987">
    <property type="entry name" value="Glutathione-S-Trfase_C-like"/>
</dbReference>
<dbReference type="InterPro" id="IPR047047">
    <property type="entry name" value="GST_Omega-like_C"/>
</dbReference>
<dbReference type="GO" id="GO:0005737">
    <property type="term" value="C:cytoplasm"/>
    <property type="evidence" value="ECO:0007669"/>
    <property type="project" value="TreeGrafter"/>
</dbReference>
<dbReference type="Gene3D" id="1.20.1050.10">
    <property type="match status" value="1"/>
</dbReference>
<dbReference type="InterPro" id="IPR036282">
    <property type="entry name" value="Glutathione-S-Trfase_C_sf"/>
</dbReference>
<evidence type="ECO:0000313" key="5">
    <source>
        <dbReference type="EMBL" id="KZV89713.1"/>
    </source>
</evidence>
<protein>
    <submittedName>
        <fullName evidence="5">Glutathione S-transferase</fullName>
    </submittedName>
</protein>
<dbReference type="OrthoDB" id="2309723at2759"/>
<dbReference type="SFLD" id="SFLDG01148">
    <property type="entry name" value="Xi_(cytGST)"/>
    <property type="match status" value="1"/>
</dbReference>
<dbReference type="CDD" id="cd03190">
    <property type="entry name" value="GST_C_Omega_like"/>
    <property type="match status" value="1"/>
</dbReference>
<dbReference type="Proteomes" id="UP000077266">
    <property type="component" value="Unassembled WGS sequence"/>
</dbReference>
<dbReference type="InterPro" id="IPR016639">
    <property type="entry name" value="GST_Omega/GSH"/>
</dbReference>
<dbReference type="SFLD" id="SFLDS00019">
    <property type="entry name" value="Glutathione_Transferase_(cytos"/>
    <property type="match status" value="1"/>
</dbReference>
<evidence type="ECO:0000256" key="3">
    <source>
        <dbReference type="PIRSR" id="PIRSR015753-3"/>
    </source>
</evidence>
<dbReference type="SFLD" id="SFLDG01206">
    <property type="entry name" value="Xi.1"/>
    <property type="match status" value="1"/>
</dbReference>
<reference evidence="5 6" key="1">
    <citation type="journal article" date="2016" name="Mol. Biol. Evol.">
        <title>Comparative Genomics of Early-Diverging Mushroom-Forming Fungi Provides Insights into the Origins of Lignocellulose Decay Capabilities.</title>
        <authorList>
            <person name="Nagy L.G."/>
            <person name="Riley R."/>
            <person name="Tritt A."/>
            <person name="Adam C."/>
            <person name="Daum C."/>
            <person name="Floudas D."/>
            <person name="Sun H."/>
            <person name="Yadav J.S."/>
            <person name="Pangilinan J."/>
            <person name="Larsson K.H."/>
            <person name="Matsuura K."/>
            <person name="Barry K."/>
            <person name="Labutti K."/>
            <person name="Kuo R."/>
            <person name="Ohm R.A."/>
            <person name="Bhattacharya S.S."/>
            <person name="Shirouzu T."/>
            <person name="Yoshinaga Y."/>
            <person name="Martin F.M."/>
            <person name="Grigoriev I.V."/>
            <person name="Hibbett D.S."/>
        </authorList>
    </citation>
    <scope>NUCLEOTIDE SEQUENCE [LARGE SCALE GENOMIC DNA]</scope>
    <source>
        <strain evidence="5 6">HHB12029</strain>
    </source>
</reference>
<name>A0A165FYD7_EXIGL</name>
<dbReference type="InterPro" id="IPR040079">
    <property type="entry name" value="Glutathione_S-Trfase"/>
</dbReference>
<dbReference type="STRING" id="1314781.A0A165FYD7"/>
<sequence length="321" mass="36086">MTTTTHTVDVSDPTKQALDAKGSFQRVVSSFRDFISSDPGARFTPEKGRYHLYVSLGCPWATRTIITRRLKGLEDVIGMTVVTPSKGWPMGDAVPFPGATADPYNGAKELKDVYEIAQPGFSGRVTVPVLWDTHHRTIVNNESSEIIRMLNSEFNSPGLARNTELDLYPSHLQKEIDGLNEWVYDTVNNGVYKCAFAGTQEAYETAVYALFASLDRLEALLKDGGKEFLVGGVLTEADVRLFVTIVRFDTSYYPLFKCNIRNIRDGYPELNRWLRNLYWKNPSFKESTDFPHIQHGYWNGMKQLNPSGIVPVGPIPLIQPL</sequence>
<accession>A0A165FYD7</accession>
<dbReference type="SUPFAM" id="SSF52833">
    <property type="entry name" value="Thioredoxin-like"/>
    <property type="match status" value="1"/>
</dbReference>
<keyword evidence="6" id="KW-1185">Reference proteome</keyword>
<dbReference type="EMBL" id="KV426066">
    <property type="protein sequence ID" value="KZV89713.1"/>
    <property type="molecule type" value="Genomic_DNA"/>
</dbReference>
<feature type="active site" description="Proton donor/acceptor" evidence="1">
    <location>
        <position position="192"/>
    </location>
</feature>
<dbReference type="FunCoup" id="A0A165FYD7">
    <property type="interactions" value="244"/>
</dbReference>
<evidence type="ECO:0000259" key="4">
    <source>
        <dbReference type="PROSITE" id="PS50405"/>
    </source>
</evidence>
<dbReference type="Pfam" id="PF13410">
    <property type="entry name" value="GST_C_2"/>
    <property type="match status" value="1"/>
</dbReference>
<dbReference type="Pfam" id="PF13409">
    <property type="entry name" value="GST_N_2"/>
    <property type="match status" value="1"/>
</dbReference>
<proteinExistence type="predicted"/>
<evidence type="ECO:0000313" key="6">
    <source>
        <dbReference type="Proteomes" id="UP000077266"/>
    </source>
</evidence>
<feature type="binding site" evidence="2">
    <location>
        <position position="88"/>
    </location>
    <ligand>
        <name>glutathione</name>
        <dbReference type="ChEBI" id="CHEBI:57925"/>
    </ligand>
</feature>
<dbReference type="InterPro" id="IPR036249">
    <property type="entry name" value="Thioredoxin-like_sf"/>
</dbReference>
<dbReference type="PANTHER" id="PTHR32419">
    <property type="entry name" value="GLUTATHIONYL-HYDROQUINONE REDUCTASE"/>
    <property type="match status" value="1"/>
</dbReference>
<feature type="site" description="Lowers pKa of active site Cys" evidence="3">
    <location>
        <position position="297"/>
    </location>
</feature>
<dbReference type="PIRSF" id="PIRSF015753">
    <property type="entry name" value="GST"/>
    <property type="match status" value="1"/>
</dbReference>
<keyword evidence="5" id="KW-0808">Transferase</keyword>
<dbReference type="GO" id="GO:0004364">
    <property type="term" value="F:glutathione transferase activity"/>
    <property type="evidence" value="ECO:0007669"/>
    <property type="project" value="InterPro"/>
</dbReference>